<gene>
    <name evidence="7" type="ORF">FVE85_5387</name>
</gene>
<evidence type="ECO:0000256" key="5">
    <source>
        <dbReference type="ARBA" id="ARBA00023136"/>
    </source>
</evidence>
<feature type="transmembrane region" description="Helical" evidence="6">
    <location>
        <begin position="221"/>
        <end position="242"/>
    </location>
</feature>
<dbReference type="OrthoDB" id="2126698at2759"/>
<keyword evidence="4 6" id="KW-1133">Transmembrane helix</keyword>
<dbReference type="AlphaFoldDB" id="A0A5J4Z3T9"/>
<evidence type="ECO:0000256" key="1">
    <source>
        <dbReference type="ARBA" id="ARBA00004141"/>
    </source>
</evidence>
<dbReference type="Proteomes" id="UP000324585">
    <property type="component" value="Unassembled WGS sequence"/>
</dbReference>
<evidence type="ECO:0000313" key="7">
    <source>
        <dbReference type="EMBL" id="KAA8497802.1"/>
    </source>
</evidence>
<dbReference type="InterPro" id="IPR002528">
    <property type="entry name" value="MATE_fam"/>
</dbReference>
<reference evidence="8" key="1">
    <citation type="journal article" date="2019" name="Nat. Commun.">
        <title>Expansion of phycobilisome linker gene families in mesophilic red algae.</title>
        <authorList>
            <person name="Lee J."/>
            <person name="Kim D."/>
            <person name="Bhattacharya D."/>
            <person name="Yoon H.S."/>
        </authorList>
    </citation>
    <scope>NUCLEOTIDE SEQUENCE [LARGE SCALE GENOMIC DNA]</scope>
    <source>
        <strain evidence="8">CCMP 1328</strain>
    </source>
</reference>
<evidence type="ECO:0000256" key="6">
    <source>
        <dbReference type="SAM" id="Phobius"/>
    </source>
</evidence>
<feature type="transmembrane region" description="Helical" evidence="6">
    <location>
        <begin position="352"/>
        <end position="371"/>
    </location>
</feature>
<dbReference type="GO" id="GO:0042910">
    <property type="term" value="F:xenobiotic transmembrane transporter activity"/>
    <property type="evidence" value="ECO:0007669"/>
    <property type="project" value="InterPro"/>
</dbReference>
<keyword evidence="5 6" id="KW-0472">Membrane</keyword>
<comment type="subcellular location">
    <subcellularLocation>
        <location evidence="1">Membrane</location>
        <topology evidence="1">Multi-pass membrane protein</topology>
    </subcellularLocation>
</comment>
<feature type="transmembrane region" description="Helical" evidence="6">
    <location>
        <begin position="194"/>
        <end position="215"/>
    </location>
</feature>
<feature type="transmembrane region" description="Helical" evidence="6">
    <location>
        <begin position="122"/>
        <end position="144"/>
    </location>
</feature>
<dbReference type="EMBL" id="VRMN01000001">
    <property type="protein sequence ID" value="KAA8497802.1"/>
    <property type="molecule type" value="Genomic_DNA"/>
</dbReference>
<dbReference type="InterPro" id="IPR044644">
    <property type="entry name" value="DinF-like"/>
</dbReference>
<dbReference type="GO" id="GO:0015297">
    <property type="term" value="F:antiporter activity"/>
    <property type="evidence" value="ECO:0007669"/>
    <property type="project" value="InterPro"/>
</dbReference>
<organism evidence="7 8">
    <name type="scientific">Porphyridium purpureum</name>
    <name type="common">Red alga</name>
    <name type="synonym">Porphyridium cruentum</name>
    <dbReference type="NCBI Taxonomy" id="35688"/>
    <lineage>
        <taxon>Eukaryota</taxon>
        <taxon>Rhodophyta</taxon>
        <taxon>Bangiophyceae</taxon>
        <taxon>Porphyridiales</taxon>
        <taxon>Porphyridiaceae</taxon>
        <taxon>Porphyridium</taxon>
    </lineage>
</organism>
<dbReference type="NCBIfam" id="TIGR00797">
    <property type="entry name" value="matE"/>
    <property type="match status" value="1"/>
</dbReference>
<proteinExistence type="inferred from homology"/>
<dbReference type="PANTHER" id="PTHR42893">
    <property type="entry name" value="PROTEIN DETOXIFICATION 44, CHLOROPLASTIC-RELATED"/>
    <property type="match status" value="1"/>
</dbReference>
<name>A0A5J4Z3T9_PORPP</name>
<evidence type="ECO:0000256" key="3">
    <source>
        <dbReference type="ARBA" id="ARBA00022692"/>
    </source>
</evidence>
<dbReference type="OMA" id="QPFVGYN"/>
<comment type="caution">
    <text evidence="7">The sequence shown here is derived from an EMBL/GenBank/DDBJ whole genome shotgun (WGS) entry which is preliminary data.</text>
</comment>
<sequence length="487" mass="53149">MNRKSPEDSLSPPSSLDLPQPLIDSRAEGQFWQLSWRKSPFDDEVWSLAVPALGSLLVDPFLTLVDTACVGRLGLRPLAAMGPCSALTSFIFATFQPMYTISPALLVTRASAKKDLPGVARAVRLSASVALGMGTILALLSFVFARPLLSAMGATELIIGDALAYFRARIVALPFMFLLLCLDGAHRGVQDTVTPFRISMLIGIINLVLDPLLMFGPLKMGLRGAAIATSIAQICGAIAYVVDVLRRPDTFGLHAAQTAQAPIKRSEVMAFMQSSWALLVRQVSNLGVWTFMSSLITRMGLIEIASHQLVLSTFLFLTFLHEPLSVAGQILCTKHLVEDTSHATARAFIPRLVAISLALSSAIAVVAQFAMPKWLQIMATDAQVQLKALSVMRMLLCVFPMFCLVWLYDSFSYAASDFSFNALSLLVAGACTAPIALMLARSSQYASAHAMWFVLFCPYFTIRLVAHVFRTYISRSSPFRRRSQANL</sequence>
<feature type="transmembrane region" description="Helical" evidence="6">
    <location>
        <begin position="77"/>
        <end position="101"/>
    </location>
</feature>
<comment type="similarity">
    <text evidence="2">Belongs to the multi antimicrobial extrusion (MATE) (TC 2.A.66.1) family.</text>
</comment>
<feature type="transmembrane region" description="Helical" evidence="6">
    <location>
        <begin position="420"/>
        <end position="440"/>
    </location>
</feature>
<feature type="transmembrane region" description="Helical" evidence="6">
    <location>
        <begin position="391"/>
        <end position="408"/>
    </location>
</feature>
<keyword evidence="8" id="KW-1185">Reference proteome</keyword>
<evidence type="ECO:0000313" key="8">
    <source>
        <dbReference type="Proteomes" id="UP000324585"/>
    </source>
</evidence>
<protein>
    <submittedName>
        <fullName evidence="7">Protein DETOXIFICATION 44, chloroplastic</fullName>
    </submittedName>
</protein>
<dbReference type="PANTHER" id="PTHR42893:SF46">
    <property type="entry name" value="PROTEIN DETOXIFICATION 44, CHLOROPLASTIC"/>
    <property type="match status" value="1"/>
</dbReference>
<keyword evidence="3 6" id="KW-0812">Transmembrane</keyword>
<feature type="transmembrane region" description="Helical" evidence="6">
    <location>
        <begin position="452"/>
        <end position="473"/>
    </location>
</feature>
<dbReference type="Pfam" id="PF01554">
    <property type="entry name" value="MatE"/>
    <property type="match status" value="1"/>
</dbReference>
<accession>A0A5J4Z3T9</accession>
<evidence type="ECO:0000256" key="2">
    <source>
        <dbReference type="ARBA" id="ARBA00010199"/>
    </source>
</evidence>
<evidence type="ECO:0000256" key="4">
    <source>
        <dbReference type="ARBA" id="ARBA00022989"/>
    </source>
</evidence>
<dbReference type="GO" id="GO:0016020">
    <property type="term" value="C:membrane"/>
    <property type="evidence" value="ECO:0007669"/>
    <property type="project" value="UniProtKB-SubCell"/>
</dbReference>
<feature type="transmembrane region" description="Helical" evidence="6">
    <location>
        <begin position="164"/>
        <end position="182"/>
    </location>
</feature>